<name>A0A135LRL0_PENPA</name>
<protein>
    <submittedName>
        <fullName evidence="2">Uncharacterized protein</fullName>
    </submittedName>
</protein>
<comment type="caution">
    <text evidence="2">The sequence shown here is derived from an EMBL/GenBank/DDBJ whole genome shotgun (WGS) entry which is preliminary data.</text>
</comment>
<dbReference type="GeneID" id="63711978"/>
<evidence type="ECO:0000313" key="2">
    <source>
        <dbReference type="EMBL" id="KXG51572.1"/>
    </source>
</evidence>
<dbReference type="OMA" id="WSFQKQV"/>
<evidence type="ECO:0000313" key="3">
    <source>
        <dbReference type="Proteomes" id="UP000070168"/>
    </source>
</evidence>
<dbReference type="EMBL" id="LHQR01000029">
    <property type="protein sequence ID" value="KXG51572.1"/>
    <property type="molecule type" value="Genomic_DNA"/>
</dbReference>
<dbReference type="AlphaFoldDB" id="A0A135LRL0"/>
<proteinExistence type="predicted"/>
<accession>A0A135LRL0</accession>
<dbReference type="RefSeq" id="XP_040650108.1">
    <property type="nucleotide sequence ID" value="XM_040796678.1"/>
</dbReference>
<feature type="region of interest" description="Disordered" evidence="1">
    <location>
        <begin position="147"/>
        <end position="171"/>
    </location>
</feature>
<sequence length="435" mass="48781">MAFLPDSQRSWLKRIETAKLQTTKTIHSFESAASGSKITLQQFLLLRVLWVKNEANELSDLSKLSKWNIPQQNIEAARKHLKALPNWVQYISTISKNLSWHQEKGFSSLGTFSLVRLYQLNSKSLDISQRLFIPKLEFSPMRTRSHGLAGSAQARDGNPVTPTRSKKKATASDYSSLVDEATADFEGIHIDDDESPESLLHISPFSPPTGDLGPAFKSISDEQIVNTALLLYLQALLINICEIGADWTPERRALVVKKKDGQKVYEARVDGFLRYQHDENSPIMAIVEVKPSIREQTLETDAIRMQEGAQMAAWISQHPPTPSELTPGGIFSRLLVSQDRHQIYLTFAEFDTDYVHYICDTTSSPKLSTPLGKKPSTPPSQIPPPKLSFLKMNEYGPFDIGIESHMSSLGQIVLAFSCRACEIRKKALSKAQRQK</sequence>
<organism evidence="2 3">
    <name type="scientific">Penicillium patulum</name>
    <name type="common">Penicillium griseofulvum</name>
    <dbReference type="NCBI Taxonomy" id="5078"/>
    <lineage>
        <taxon>Eukaryota</taxon>
        <taxon>Fungi</taxon>
        <taxon>Dikarya</taxon>
        <taxon>Ascomycota</taxon>
        <taxon>Pezizomycotina</taxon>
        <taxon>Eurotiomycetes</taxon>
        <taxon>Eurotiomycetidae</taxon>
        <taxon>Eurotiales</taxon>
        <taxon>Aspergillaceae</taxon>
        <taxon>Penicillium</taxon>
    </lineage>
</organism>
<gene>
    <name evidence="2" type="ORF">PGRI_089650</name>
</gene>
<dbReference type="OrthoDB" id="4363144at2759"/>
<feature type="compositionally biased region" description="Pro residues" evidence="1">
    <location>
        <begin position="376"/>
        <end position="385"/>
    </location>
</feature>
<evidence type="ECO:0000256" key="1">
    <source>
        <dbReference type="SAM" id="MobiDB-lite"/>
    </source>
</evidence>
<keyword evidence="3" id="KW-1185">Reference proteome</keyword>
<feature type="region of interest" description="Disordered" evidence="1">
    <location>
        <begin position="366"/>
        <end position="385"/>
    </location>
</feature>
<dbReference type="STRING" id="5078.A0A135LRL0"/>
<reference evidence="2 3" key="1">
    <citation type="journal article" date="2016" name="BMC Genomics">
        <title>Genome sequencing and secondary metabolism of the postharvest pathogen Penicillium griseofulvum.</title>
        <authorList>
            <person name="Banani H."/>
            <person name="Marcet-Houben M."/>
            <person name="Ballester A.R."/>
            <person name="Abbruscato P."/>
            <person name="Gonzalez-Candelas L."/>
            <person name="Gabaldon T."/>
            <person name="Spadaro D."/>
        </authorList>
    </citation>
    <scope>NUCLEOTIDE SEQUENCE [LARGE SCALE GENOMIC DNA]</scope>
    <source>
        <strain evidence="2 3">PG3</strain>
    </source>
</reference>
<dbReference type="Proteomes" id="UP000070168">
    <property type="component" value="Unassembled WGS sequence"/>
</dbReference>